<proteinExistence type="predicted"/>
<dbReference type="PANTHER" id="PTHR43630">
    <property type="entry name" value="POLY-BETA-1,6-N-ACETYL-D-GLUCOSAMINE SYNTHASE"/>
    <property type="match status" value="1"/>
</dbReference>
<accession>A0A7Y0Q1G0</accession>
<evidence type="ECO:0000259" key="1">
    <source>
        <dbReference type="Pfam" id="PF00535"/>
    </source>
</evidence>
<dbReference type="SUPFAM" id="SSF53448">
    <property type="entry name" value="Nucleotide-diphospho-sugar transferases"/>
    <property type="match status" value="1"/>
</dbReference>
<dbReference type="AlphaFoldDB" id="A0A7Y0Q1G0"/>
<dbReference type="InterPro" id="IPR029044">
    <property type="entry name" value="Nucleotide-diphossugar_trans"/>
</dbReference>
<protein>
    <submittedName>
        <fullName evidence="2">Tetratricopeptide repeat protein</fullName>
    </submittedName>
</protein>
<keyword evidence="3" id="KW-1185">Reference proteome</keyword>
<dbReference type="InterPro" id="IPR011990">
    <property type="entry name" value="TPR-like_helical_dom_sf"/>
</dbReference>
<gene>
    <name evidence="2" type="ORF">HIJ39_00245</name>
</gene>
<organism evidence="2 3">
    <name type="scientific">Sulfobacillus harzensis</name>
    <dbReference type="NCBI Taxonomy" id="2729629"/>
    <lineage>
        <taxon>Bacteria</taxon>
        <taxon>Bacillati</taxon>
        <taxon>Bacillota</taxon>
        <taxon>Clostridia</taxon>
        <taxon>Eubacteriales</taxon>
        <taxon>Clostridiales Family XVII. Incertae Sedis</taxon>
        <taxon>Sulfobacillus</taxon>
    </lineage>
</organism>
<dbReference type="Pfam" id="PF00535">
    <property type="entry name" value="Glycos_transf_2"/>
    <property type="match status" value="1"/>
</dbReference>
<dbReference type="RefSeq" id="WP_169095493.1">
    <property type="nucleotide sequence ID" value="NZ_JABBVZ010000001.1"/>
</dbReference>
<dbReference type="Gene3D" id="1.25.40.10">
    <property type="entry name" value="Tetratricopeptide repeat domain"/>
    <property type="match status" value="1"/>
</dbReference>
<dbReference type="EMBL" id="JABBVZ010000001">
    <property type="protein sequence ID" value="NMP20791.1"/>
    <property type="molecule type" value="Genomic_DNA"/>
</dbReference>
<reference evidence="2 3" key="1">
    <citation type="submission" date="2020-04" db="EMBL/GenBank/DDBJ databases">
        <authorList>
            <person name="Zhang R."/>
            <person name="Schippers A."/>
        </authorList>
    </citation>
    <scope>NUCLEOTIDE SEQUENCE [LARGE SCALE GENOMIC DNA]</scope>
    <source>
        <strain evidence="2 3">DSM 109850</strain>
    </source>
</reference>
<sequence>MSTNEQIADLLRHRRWEEARRASLERLHQDRLDAQAWVFLGQSLIGLRRGHMAELCFQRANLLDPFASWIDQALHDCRSVPIGAADQHVLDVLAVPSATIAAVVLTRDSSRTIRQCLAPLQQAVDEIVVVDTGSRDDTVSMVESMGLRVHHFSWVDDFAAARNYSQFLVTAEWVIHVDSDEILYPEDTESVRTVAGLLNHKPSLVKVLQMNHLGDTISPALVARMFKTADFEWQLPVHEQVVPKSHVNQTELKWRVVQIRLFHDGYNPEVTNVQAKRDRNLRILRKAVTVDPSNPSILFHLGRELGGNAKYNEAIPYLEQAYALEKKQPDSPLFPMICLALSEIHLALNHRDDAREAIARLMHLAPDHPDGWFRYGLLTYESPPYDPHALREVFLRAYETGQRYRGPANFDPEIGTWKALYMLGVLAQEVGDKTTAKTLFTQVLQANPTVRDARYRLSQLD</sequence>
<evidence type="ECO:0000313" key="3">
    <source>
        <dbReference type="Proteomes" id="UP000533476"/>
    </source>
</evidence>
<dbReference type="Gene3D" id="3.90.550.10">
    <property type="entry name" value="Spore Coat Polysaccharide Biosynthesis Protein SpsA, Chain A"/>
    <property type="match status" value="1"/>
</dbReference>
<dbReference type="SUPFAM" id="SSF48452">
    <property type="entry name" value="TPR-like"/>
    <property type="match status" value="1"/>
</dbReference>
<name>A0A7Y0Q1G0_9FIRM</name>
<dbReference type="Pfam" id="PF13181">
    <property type="entry name" value="TPR_8"/>
    <property type="match status" value="1"/>
</dbReference>
<evidence type="ECO:0000313" key="2">
    <source>
        <dbReference type="EMBL" id="NMP20791.1"/>
    </source>
</evidence>
<dbReference type="InterPro" id="IPR001173">
    <property type="entry name" value="Glyco_trans_2-like"/>
</dbReference>
<dbReference type="SMART" id="SM00028">
    <property type="entry name" value="TPR"/>
    <property type="match status" value="4"/>
</dbReference>
<dbReference type="Proteomes" id="UP000533476">
    <property type="component" value="Unassembled WGS sequence"/>
</dbReference>
<dbReference type="InterPro" id="IPR019734">
    <property type="entry name" value="TPR_rpt"/>
</dbReference>
<dbReference type="PANTHER" id="PTHR43630:SF2">
    <property type="entry name" value="GLYCOSYLTRANSFERASE"/>
    <property type="match status" value="1"/>
</dbReference>
<dbReference type="Pfam" id="PF14559">
    <property type="entry name" value="TPR_19"/>
    <property type="match status" value="1"/>
</dbReference>
<feature type="domain" description="Glycosyltransferase 2-like" evidence="1">
    <location>
        <begin position="103"/>
        <end position="190"/>
    </location>
</feature>
<comment type="caution">
    <text evidence="2">The sequence shown here is derived from an EMBL/GenBank/DDBJ whole genome shotgun (WGS) entry which is preliminary data.</text>
</comment>